<dbReference type="PANTHER" id="PTHR33406:SF6">
    <property type="entry name" value="MEMBRANE PROTEIN YDGH-RELATED"/>
    <property type="match status" value="1"/>
</dbReference>
<dbReference type="InterPro" id="IPR023908">
    <property type="entry name" value="xxxLxxG_rpt"/>
</dbReference>
<dbReference type="eggNOG" id="COG1511">
    <property type="taxonomic scope" value="Bacteria"/>
</dbReference>
<feature type="transmembrane region" description="Helical" evidence="8">
    <location>
        <begin position="305"/>
        <end position="326"/>
    </location>
</feature>
<evidence type="ECO:0000256" key="3">
    <source>
        <dbReference type="ARBA" id="ARBA00022475"/>
    </source>
</evidence>
<dbReference type="Proteomes" id="UP000050949">
    <property type="component" value="Unassembled WGS sequence"/>
</dbReference>
<evidence type="ECO:0000313" key="10">
    <source>
        <dbReference type="EMBL" id="KRM29042.1"/>
    </source>
</evidence>
<dbReference type="GO" id="GO:0005886">
    <property type="term" value="C:plasma membrane"/>
    <property type="evidence" value="ECO:0007669"/>
    <property type="project" value="UniProtKB-SubCell"/>
</dbReference>
<evidence type="ECO:0000256" key="2">
    <source>
        <dbReference type="ARBA" id="ARBA00010157"/>
    </source>
</evidence>
<feature type="transmembrane region" description="Helical" evidence="8">
    <location>
        <begin position="900"/>
        <end position="919"/>
    </location>
</feature>
<feature type="transmembrane region" description="Helical" evidence="8">
    <location>
        <begin position="200"/>
        <end position="221"/>
    </location>
</feature>
<evidence type="ECO:0000256" key="1">
    <source>
        <dbReference type="ARBA" id="ARBA00004651"/>
    </source>
</evidence>
<dbReference type="InterPro" id="IPR004869">
    <property type="entry name" value="MMPL_dom"/>
</dbReference>
<comment type="similarity">
    <text evidence="2">Belongs to the resistance-nodulation-cell division (RND) (TC 2.A.6) family. MmpL subfamily.</text>
</comment>
<comment type="caution">
    <text evidence="10">The sequence shown here is derived from an EMBL/GenBank/DDBJ whole genome shotgun (WGS) entry which is preliminary data.</text>
</comment>
<evidence type="ECO:0000313" key="11">
    <source>
        <dbReference type="Proteomes" id="UP000050949"/>
    </source>
</evidence>
<organism evidence="10 11">
    <name type="scientific">Schleiferilactobacillus harbinensis DSM 16991</name>
    <dbReference type="NCBI Taxonomy" id="1122147"/>
    <lineage>
        <taxon>Bacteria</taxon>
        <taxon>Bacillati</taxon>
        <taxon>Bacillota</taxon>
        <taxon>Bacilli</taxon>
        <taxon>Lactobacillales</taxon>
        <taxon>Lactobacillaceae</taxon>
        <taxon>Schleiferilactobacillus</taxon>
    </lineage>
</organism>
<gene>
    <name evidence="10" type="ORF">FC91_GL001206</name>
</gene>
<dbReference type="SUPFAM" id="SSF58104">
    <property type="entry name" value="Methyl-accepting chemotaxis protein (MCP) signaling domain"/>
    <property type="match status" value="1"/>
</dbReference>
<dbReference type="AlphaFoldDB" id="A0A0R1XGF5"/>
<dbReference type="PATRIC" id="fig|1122147.4.peg.1246"/>
<name>A0A0R1XGF5_9LACO</name>
<feature type="domain" description="Membrane transport protein MMPL" evidence="9">
    <location>
        <begin position="42"/>
        <end position="356"/>
    </location>
</feature>
<dbReference type="NCBIfam" id="TIGR03057">
    <property type="entry name" value="xxxLxxG_by_4"/>
    <property type="match status" value="5"/>
</dbReference>
<keyword evidence="5 8" id="KW-1133">Transmembrane helix</keyword>
<comment type="subcellular location">
    <subcellularLocation>
        <location evidence="1">Cell membrane</location>
        <topology evidence="1">Multi-pass membrane protein</topology>
    </subcellularLocation>
</comment>
<dbReference type="eggNOG" id="COG2409">
    <property type="taxonomic scope" value="Bacteria"/>
</dbReference>
<feature type="transmembrane region" description="Helical" evidence="8">
    <location>
        <begin position="233"/>
        <end position="253"/>
    </location>
</feature>
<dbReference type="Gene3D" id="1.20.1640.10">
    <property type="entry name" value="Multidrug efflux transporter AcrB transmembrane domain"/>
    <property type="match status" value="2"/>
</dbReference>
<evidence type="ECO:0000256" key="6">
    <source>
        <dbReference type="ARBA" id="ARBA00023136"/>
    </source>
</evidence>
<dbReference type="InterPro" id="IPR050545">
    <property type="entry name" value="Mycobact_MmpL"/>
</dbReference>
<feature type="transmembrane region" description="Helical" evidence="8">
    <location>
        <begin position="358"/>
        <end position="377"/>
    </location>
</feature>
<feature type="transmembrane region" description="Helical" evidence="8">
    <location>
        <begin position="177"/>
        <end position="193"/>
    </location>
</feature>
<sequence>MKKFREHHILALIAWIVIVVAALIMMPNVSQLTRDKGAIKLPNDVESQIATRIEKKANDNKTVRTYIAVFNNGNQKLSADQIKDINTTIKDIHNVKGLSVRGITAPSDNAETKKQLVSKDGTTQMAMITAKANGRVAVQSKALEKQVKTSGLKTYITGSDVLNDDFSTITEQGIQKTEIIAIVFILIVLIIVFRSPIVPLASLITVGVAFITSLSIVMNLAQSFDFPISNFTQVFMVVVLFGIGTDYNILLYNTFKGNLGEGRTPVEATRRTLKYGGRTILYSGLSVLIGFTVLALAKFSFYQSAVGVAVGVAVLLPVLLTLNLFFMSTLGERLFWPTGTKGRESESRLWHTLSKWGLAQPIITIAVIVIAAIPFLFTMNQTLNFNNADELPESIPSKVGYRLIQKHYSKGMTAPSTVYIESKRTLNTQEDLAAVDDLTQYLQAEKGVKTVASVTQPGGSKISQLYLKNQLSTIVSGLNQSTKGMKQIQSGLSDANKQLTSANVPAQTAQVQQLANGTQQLQSGAGQLNAGVSQYTAGVGQVNNGVGQMQSQVPSLTSGVSQLASATQQLQSGASSLSQGINQYTAGVSQVNSGVASLQSKTPALTSGVSQLSAAGTQLQNGLKQLNAQVAQLASLNSQLAQLAASTGALSTGATQLNSGISSMSGQLPTLASGVNTLASGSQQLAGNGTALKSGASALNSGTTQVNSGIQSLNGQLPALSSGVNQLAQGTGQLASQSGTLNNGASSVSAGTQQVNAGVQQMNTKVKALATQVAQLQKGLTSATDGLTTLQQGNATMKAYLSGLQKSYMGDNFYIPQDTIKSKTFKPALDNYMADDNKITTLTMVFKGDPATLAAAKRVRVIQSDLKAKMKHGPLKDATVAVGGQTSQTADLQELANGDFLRTAVIMVVGIAIALMVVTRSIIQPLTILATLLMAYVTSLSLTHIVTKVFMGVPLLTWNTPFFSFIMLIALGVDYSIFLMIRFRDLRVIEHNTAKRMLKAASVIGAVVISAAVILSGTFAALMPSGVTTLIQVALAVIIGLVILVITLPLMLSAAVEWVARSQKLPKKGSSAYQAESEAAGDGQKAQPTDKK</sequence>
<dbReference type="PANTHER" id="PTHR33406">
    <property type="entry name" value="MEMBRANE PROTEIN MJ1562-RELATED"/>
    <property type="match status" value="1"/>
</dbReference>
<evidence type="ECO:0000256" key="4">
    <source>
        <dbReference type="ARBA" id="ARBA00022692"/>
    </source>
</evidence>
<feature type="transmembrane region" description="Helical" evidence="8">
    <location>
        <begin position="962"/>
        <end position="981"/>
    </location>
</feature>
<evidence type="ECO:0000256" key="5">
    <source>
        <dbReference type="ARBA" id="ARBA00022989"/>
    </source>
</evidence>
<proteinExistence type="inferred from homology"/>
<evidence type="ECO:0000256" key="8">
    <source>
        <dbReference type="SAM" id="Phobius"/>
    </source>
</evidence>
<evidence type="ECO:0000259" key="9">
    <source>
        <dbReference type="Pfam" id="PF03176"/>
    </source>
</evidence>
<keyword evidence="4 8" id="KW-0812">Transmembrane</keyword>
<feature type="domain" description="Membrane transport protein MMPL" evidence="9">
    <location>
        <begin position="753"/>
        <end position="1062"/>
    </location>
</feature>
<feature type="region of interest" description="Disordered" evidence="7">
    <location>
        <begin position="1064"/>
        <end position="1092"/>
    </location>
</feature>
<keyword evidence="3" id="KW-1003">Cell membrane</keyword>
<keyword evidence="6 8" id="KW-0472">Membrane</keyword>
<feature type="transmembrane region" description="Helical" evidence="8">
    <location>
        <begin position="280"/>
        <end position="299"/>
    </location>
</feature>
<feature type="transmembrane region" description="Helical" evidence="8">
    <location>
        <begin position="9"/>
        <end position="26"/>
    </location>
</feature>
<dbReference type="SUPFAM" id="SSF82866">
    <property type="entry name" value="Multidrug efflux transporter AcrB transmembrane domain"/>
    <property type="match status" value="2"/>
</dbReference>
<feature type="transmembrane region" description="Helical" evidence="8">
    <location>
        <begin position="1029"/>
        <end position="1060"/>
    </location>
</feature>
<dbReference type="Gene3D" id="1.10.287.950">
    <property type="entry name" value="Methyl-accepting chemotaxis protein"/>
    <property type="match status" value="2"/>
</dbReference>
<feature type="transmembrane region" description="Helical" evidence="8">
    <location>
        <begin position="1001"/>
        <end position="1023"/>
    </location>
</feature>
<dbReference type="RefSeq" id="WP_081674600.1">
    <property type="nucleotide sequence ID" value="NZ_AUEH01000007.1"/>
</dbReference>
<evidence type="ECO:0000256" key="7">
    <source>
        <dbReference type="SAM" id="MobiDB-lite"/>
    </source>
</evidence>
<dbReference type="EMBL" id="AZFW01000020">
    <property type="protein sequence ID" value="KRM29042.1"/>
    <property type="molecule type" value="Genomic_DNA"/>
</dbReference>
<reference evidence="10 11" key="1">
    <citation type="journal article" date="2015" name="Genome Announc.">
        <title>Expanding the biotechnology potential of lactobacilli through comparative genomics of 213 strains and associated genera.</title>
        <authorList>
            <person name="Sun Z."/>
            <person name="Harris H.M."/>
            <person name="McCann A."/>
            <person name="Guo C."/>
            <person name="Argimon S."/>
            <person name="Zhang W."/>
            <person name="Yang X."/>
            <person name="Jeffery I.B."/>
            <person name="Cooney J.C."/>
            <person name="Kagawa T.F."/>
            <person name="Liu W."/>
            <person name="Song Y."/>
            <person name="Salvetti E."/>
            <person name="Wrobel A."/>
            <person name="Rasinkangas P."/>
            <person name="Parkhill J."/>
            <person name="Rea M.C."/>
            <person name="O'Sullivan O."/>
            <person name="Ritari J."/>
            <person name="Douillard F.P."/>
            <person name="Paul Ross R."/>
            <person name="Yang R."/>
            <person name="Briner A.E."/>
            <person name="Felis G.E."/>
            <person name="de Vos W.M."/>
            <person name="Barrangou R."/>
            <person name="Klaenhammer T.R."/>
            <person name="Caufield P.W."/>
            <person name="Cui Y."/>
            <person name="Zhang H."/>
            <person name="O'Toole P.W."/>
        </authorList>
    </citation>
    <scope>NUCLEOTIDE SEQUENCE [LARGE SCALE GENOMIC DNA]</scope>
    <source>
        <strain evidence="10 11">DSM 16991</strain>
    </source>
</reference>
<dbReference type="Pfam" id="PF03176">
    <property type="entry name" value="MMPL"/>
    <property type="match status" value="2"/>
</dbReference>
<protein>
    <submittedName>
        <fullName evidence="10">Membrane protein</fullName>
    </submittedName>
</protein>
<accession>A0A0R1XGF5</accession>
<feature type="transmembrane region" description="Helical" evidence="8">
    <location>
        <begin position="926"/>
        <end position="950"/>
    </location>
</feature>